<keyword evidence="4" id="KW-0769">Symport</keyword>
<dbReference type="Gene3D" id="1.20.1250.20">
    <property type="entry name" value="MFS general substrate transporter like domains"/>
    <property type="match status" value="4"/>
</dbReference>
<feature type="transmembrane region" description="Helical" evidence="7">
    <location>
        <begin position="813"/>
        <end position="833"/>
    </location>
</feature>
<feature type="transmembrane region" description="Helical" evidence="7">
    <location>
        <begin position="346"/>
        <end position="366"/>
    </location>
</feature>
<dbReference type="GeneID" id="115881008"/>
<dbReference type="PROSITE" id="PS50850">
    <property type="entry name" value="MFS"/>
    <property type="match status" value="2"/>
</dbReference>
<feature type="transmembrane region" description="Helical" evidence="7">
    <location>
        <begin position="906"/>
        <end position="925"/>
    </location>
</feature>
<dbReference type="InterPro" id="IPR036259">
    <property type="entry name" value="MFS_trans_sf"/>
</dbReference>
<evidence type="ECO:0000256" key="1">
    <source>
        <dbReference type="ARBA" id="ARBA00004141"/>
    </source>
</evidence>
<organism evidence="9 10">
    <name type="scientific">Sitophilus oryzae</name>
    <name type="common">Rice weevil</name>
    <name type="synonym">Curculio oryzae</name>
    <dbReference type="NCBI Taxonomy" id="7048"/>
    <lineage>
        <taxon>Eukaryota</taxon>
        <taxon>Metazoa</taxon>
        <taxon>Ecdysozoa</taxon>
        <taxon>Arthropoda</taxon>
        <taxon>Hexapoda</taxon>
        <taxon>Insecta</taxon>
        <taxon>Pterygota</taxon>
        <taxon>Neoptera</taxon>
        <taxon>Endopterygota</taxon>
        <taxon>Coleoptera</taxon>
        <taxon>Polyphaga</taxon>
        <taxon>Cucujiformia</taxon>
        <taxon>Curculionidae</taxon>
        <taxon>Dryophthorinae</taxon>
        <taxon>Sitophilus</taxon>
    </lineage>
</organism>
<dbReference type="FunFam" id="1.20.1250.20:FF:000423">
    <property type="entry name" value="Putative inorganic phosphate cotransporter-like Protein"/>
    <property type="match status" value="2"/>
</dbReference>
<feature type="transmembrane region" description="Helical" evidence="7">
    <location>
        <begin position="309"/>
        <end position="334"/>
    </location>
</feature>
<feature type="transmembrane region" description="Helical" evidence="7">
    <location>
        <begin position="139"/>
        <end position="166"/>
    </location>
</feature>
<dbReference type="RefSeq" id="XP_030754218.1">
    <property type="nucleotide sequence ID" value="XM_030898358.1"/>
</dbReference>
<evidence type="ECO:0000259" key="8">
    <source>
        <dbReference type="PROSITE" id="PS50850"/>
    </source>
</evidence>
<dbReference type="InParanoid" id="A0A6J2XRU0"/>
<feature type="transmembrane region" description="Helical" evidence="7">
    <location>
        <begin position="606"/>
        <end position="627"/>
    </location>
</feature>
<keyword evidence="6 7" id="KW-0472">Membrane</keyword>
<keyword evidence="3 7" id="KW-0812">Transmembrane</keyword>
<dbReference type="GO" id="GO:0016020">
    <property type="term" value="C:membrane"/>
    <property type="evidence" value="ECO:0007669"/>
    <property type="project" value="UniProtKB-SubCell"/>
</dbReference>
<keyword evidence="9" id="KW-1185">Reference proteome</keyword>
<evidence type="ECO:0000256" key="3">
    <source>
        <dbReference type="ARBA" id="ARBA00022692"/>
    </source>
</evidence>
<evidence type="ECO:0000313" key="9">
    <source>
        <dbReference type="Proteomes" id="UP000504635"/>
    </source>
</evidence>
<feature type="transmembrane region" description="Helical" evidence="7">
    <location>
        <begin position="776"/>
        <end position="801"/>
    </location>
</feature>
<dbReference type="KEGG" id="soy:115881008"/>
<evidence type="ECO:0000256" key="4">
    <source>
        <dbReference type="ARBA" id="ARBA00022847"/>
    </source>
</evidence>
<dbReference type="InterPro" id="IPR050382">
    <property type="entry name" value="MFS_Na/Anion_cotransporter"/>
</dbReference>
<comment type="subcellular location">
    <subcellularLocation>
        <location evidence="1">Membrane</location>
        <topology evidence="1">Multi-pass membrane protein</topology>
    </subcellularLocation>
</comment>
<keyword evidence="2" id="KW-0813">Transport</keyword>
<dbReference type="PANTHER" id="PTHR11662:SF415">
    <property type="entry name" value="AT30085P-RELATED"/>
    <property type="match status" value="1"/>
</dbReference>
<evidence type="ECO:0000313" key="10">
    <source>
        <dbReference type="RefSeq" id="XP_030754218.1"/>
    </source>
</evidence>
<dbReference type="GO" id="GO:0006820">
    <property type="term" value="P:monoatomic anion transport"/>
    <property type="evidence" value="ECO:0007669"/>
    <property type="project" value="TreeGrafter"/>
</dbReference>
<dbReference type="Pfam" id="PF07690">
    <property type="entry name" value="MFS_1"/>
    <property type="match status" value="2"/>
</dbReference>
<feature type="transmembrane region" description="Helical" evidence="7">
    <location>
        <begin position="178"/>
        <end position="205"/>
    </location>
</feature>
<name>A0A6J2XRU0_SITOR</name>
<dbReference type="Proteomes" id="UP000504635">
    <property type="component" value="Unplaced"/>
</dbReference>
<feature type="transmembrane region" description="Helical" evidence="7">
    <location>
        <begin position="839"/>
        <end position="858"/>
    </location>
</feature>
<dbReference type="GO" id="GO:0015293">
    <property type="term" value="F:symporter activity"/>
    <property type="evidence" value="ECO:0007669"/>
    <property type="project" value="UniProtKB-KW"/>
</dbReference>
<feature type="domain" description="Major facilitator superfamily (MFS) profile" evidence="8">
    <location>
        <begin position="487"/>
        <end position="930"/>
    </location>
</feature>
<feature type="transmembrane region" description="Helical" evidence="7">
    <location>
        <begin position="439"/>
        <end position="458"/>
    </location>
</feature>
<dbReference type="PANTHER" id="PTHR11662">
    <property type="entry name" value="SOLUTE CARRIER FAMILY 17"/>
    <property type="match status" value="1"/>
</dbReference>
<feature type="transmembrane region" description="Helical" evidence="7">
    <location>
        <begin position="86"/>
        <end position="106"/>
    </location>
</feature>
<dbReference type="SUPFAM" id="SSF103473">
    <property type="entry name" value="MFS general substrate transporter"/>
    <property type="match status" value="2"/>
</dbReference>
<dbReference type="FunFam" id="1.20.1250.20:FF:000003">
    <property type="entry name" value="Solute carrier family 17 member 3"/>
    <property type="match status" value="2"/>
</dbReference>
<evidence type="ECO:0000256" key="2">
    <source>
        <dbReference type="ARBA" id="ARBA00022448"/>
    </source>
</evidence>
<evidence type="ECO:0000256" key="7">
    <source>
        <dbReference type="SAM" id="Phobius"/>
    </source>
</evidence>
<dbReference type="InterPro" id="IPR020846">
    <property type="entry name" value="MFS_dom"/>
</dbReference>
<sequence length="950" mass="106997">MPFKPLYCIYGKYTIPQRVILSLILHFALQNAYNVRVVINIAITEMVKPIIKNATTARDDCPNLKAEEVLEVKEGQYNWDTNDQALIKYIFFVGYFVGHLPGGWLADKIGARHVLGTGVLVSAILNLILPLSITKGGEYWGFIFCVIIRSLMGFFQGCIVPTIATFMSSWAPRKERAMLGGVAYGGGNLGNIMGIVFTGVIIYYTNSWANAFYVWGLMAIMWYFLFLFTAFSYPETHPFITEKELAYLKENLSKMPKDFTVPWVKIIKCIPIWAILAAQFGHDYVLYAMNTDLPKFIKDYLKMNVRNNGIVSAMPFVLSWISAIASGFLADYIVNKKLMSLLAMRKWLTIISIMGPASCNILAVYIGCSRLWVVFLCTFGMFWMGPFWSASKVNVNDLSRHYGGILMAIINGIGAWAGILGPWITGYFTPDGTLEQWRFVFWVMMLIAVLTSAAYLFFAKADRQEWDYWEGEFPGDEDCFVIPQRVVLAVVLHLAMQNAYNLRVVINIAITEMVKPGIKNSTKIIDDCPNLKAEENPSIKDGQYNWNSNDQALIKYIFFVGYFLGHLPGGWLGDKIGARHVTGTSLLLAAIFNLILPFSISTGGEYWGFMYCVAIRFMIGVFQGSIVPTIATFMSSWAPKKERAMLGGIAYGGGNLGNIVGIIFTGVIIYYTRSWSSPFYLWGLLTILWYILFLFTSFSYPETHPFISDGEKEFLQENLAKKATNFKVPWLQIAKCCPIWAILAAQFGHNYVLFAMNTDLPKFVKDYLKMNIKNNGIVSALPFIFCWISAIGSGFVADCITNRNLMSILTMRKLLTIISIIGPAMCNVAAVYIGCSRIWVVFLCTFGMFWMGPFWPALKVNVNDLSRHYGGILMAIINGIGAWAGVLAPWITGYFTPDGTLQQWRVVFWIMMVIAVATSLVYLFFAKADRQEWDYWEGEAREEPGASTAK</sequence>
<proteinExistence type="predicted"/>
<protein>
    <submittedName>
        <fullName evidence="10">Uncharacterized protein LOC115881008</fullName>
    </submittedName>
</protein>
<feature type="transmembrane region" description="Helical" evidence="7">
    <location>
        <begin position="113"/>
        <end position="133"/>
    </location>
</feature>
<gene>
    <name evidence="10" type="primary">LOC115881008</name>
</gene>
<feature type="transmembrane region" description="Helical" evidence="7">
    <location>
        <begin position="679"/>
        <end position="698"/>
    </location>
</feature>
<feature type="transmembrane region" description="Helical" evidence="7">
    <location>
        <begin position="648"/>
        <end position="673"/>
    </location>
</feature>
<accession>A0A6J2XRU0</accession>
<feature type="transmembrane region" description="Helical" evidence="7">
    <location>
        <begin position="372"/>
        <end position="390"/>
    </location>
</feature>
<feature type="domain" description="Major facilitator superfamily (MFS) profile" evidence="8">
    <location>
        <begin position="20"/>
        <end position="463"/>
    </location>
</feature>
<keyword evidence="5 7" id="KW-1133">Transmembrane helix</keyword>
<feature type="transmembrane region" description="Helical" evidence="7">
    <location>
        <begin position="581"/>
        <end position="600"/>
    </location>
</feature>
<dbReference type="InterPro" id="IPR011701">
    <property type="entry name" value="MFS"/>
</dbReference>
<reference evidence="10" key="1">
    <citation type="submission" date="2025-08" db="UniProtKB">
        <authorList>
            <consortium name="RefSeq"/>
        </authorList>
    </citation>
    <scope>IDENTIFICATION</scope>
    <source>
        <tissue evidence="10">Gonads</tissue>
    </source>
</reference>
<dbReference type="AlphaFoldDB" id="A0A6J2XRU0"/>
<evidence type="ECO:0000256" key="5">
    <source>
        <dbReference type="ARBA" id="ARBA00022989"/>
    </source>
</evidence>
<evidence type="ECO:0000256" key="6">
    <source>
        <dbReference type="ARBA" id="ARBA00023136"/>
    </source>
</evidence>
<dbReference type="OrthoDB" id="2985014at2759"/>
<feature type="transmembrane region" description="Helical" evidence="7">
    <location>
        <begin position="870"/>
        <end position="891"/>
    </location>
</feature>
<feature type="transmembrane region" description="Helical" evidence="7">
    <location>
        <begin position="211"/>
        <end position="233"/>
    </location>
</feature>
<feature type="transmembrane region" description="Helical" evidence="7">
    <location>
        <begin position="402"/>
        <end position="424"/>
    </location>
</feature>